<accession>A0ABV5CDC5</accession>
<dbReference type="NCBIfam" id="NF033205">
    <property type="entry name" value="IPExxxVDY"/>
    <property type="match status" value="1"/>
</dbReference>
<protein>
    <submittedName>
        <fullName evidence="1">IPExxxVDY family protein</fullName>
    </submittedName>
</protein>
<evidence type="ECO:0000313" key="1">
    <source>
        <dbReference type="EMBL" id="MFB5945471.1"/>
    </source>
</evidence>
<dbReference type="EMBL" id="JBBVGT010000002">
    <property type="protein sequence ID" value="MFB5945471.1"/>
    <property type="molecule type" value="Genomic_DNA"/>
</dbReference>
<name>A0ABV5CDC5_9SPHI</name>
<keyword evidence="2" id="KW-1185">Reference proteome</keyword>
<dbReference type="Proteomes" id="UP001580928">
    <property type="component" value="Unassembled WGS sequence"/>
</dbReference>
<dbReference type="InterPro" id="IPR047690">
    <property type="entry name" value="IPExxxVDY_fam"/>
</dbReference>
<gene>
    <name evidence="1" type="ORF">WKR92_06480</name>
</gene>
<organism evidence="1 2">
    <name type="scientific">Albibacterium profundi</name>
    <dbReference type="NCBI Taxonomy" id="3134906"/>
    <lineage>
        <taxon>Bacteria</taxon>
        <taxon>Pseudomonadati</taxon>
        <taxon>Bacteroidota</taxon>
        <taxon>Sphingobacteriia</taxon>
        <taxon>Sphingobacteriales</taxon>
        <taxon>Sphingobacteriaceae</taxon>
        <taxon>Albibacterium</taxon>
    </lineage>
</organism>
<reference evidence="1 2" key="1">
    <citation type="submission" date="2024-04" db="EMBL/GenBank/DDBJ databases">
        <title>Albibacterium profundi sp. nov., isolated from sediment of the Challenger Deep of Mariana Trench.</title>
        <authorList>
            <person name="Wang Y."/>
        </authorList>
    </citation>
    <scope>NUCLEOTIDE SEQUENCE [LARGE SCALE GENOMIC DNA]</scope>
    <source>
        <strain evidence="1 2">RHL897</strain>
    </source>
</reference>
<evidence type="ECO:0000313" key="2">
    <source>
        <dbReference type="Proteomes" id="UP001580928"/>
    </source>
</evidence>
<sequence length="139" mass="16153">MNKITLKYEIDLDFLLIAITCPLKDYRFCYYINKYTGLNLEKTADHETWMTSSTSLYFSKYSYISDNTGTEFYVIANKGVESGYLLPELRGSDYFLLIKEFIDDEDLKNLHKSLNSIPDVVVATEIDPEKLKSKENLVF</sequence>
<comment type="caution">
    <text evidence="1">The sequence shown here is derived from an EMBL/GenBank/DDBJ whole genome shotgun (WGS) entry which is preliminary data.</text>
</comment>
<dbReference type="RefSeq" id="WP_375557010.1">
    <property type="nucleotide sequence ID" value="NZ_JBBVGT010000002.1"/>
</dbReference>
<proteinExistence type="predicted"/>